<dbReference type="GO" id="GO:0003723">
    <property type="term" value="F:RNA binding"/>
    <property type="evidence" value="ECO:0007669"/>
    <property type="project" value="InterPro"/>
</dbReference>
<dbReference type="Proteomes" id="UP000309561">
    <property type="component" value="Unassembled WGS sequence"/>
</dbReference>
<reference evidence="6 7" key="1">
    <citation type="submission" date="2019-04" db="EMBL/GenBank/DDBJ databases">
        <title>Sulfurimonas crateris sp. nov. a facultative anaerobic sulfur-oxidizing chemolithautotrophic bacterium isolated from a terrestrial mud vulcano.</title>
        <authorList>
            <person name="Ratnikova N.M."/>
            <person name="Slobodkin A.I."/>
            <person name="Merkel A.Y."/>
            <person name="Novikov A."/>
            <person name="Bonch-Osmolovskaya E.A."/>
            <person name="Slobodkina G.B."/>
        </authorList>
    </citation>
    <scope>NUCLEOTIDE SEQUENCE [LARGE SCALE GENOMIC DNA]</scope>
    <source>
        <strain evidence="6 7">SN118</strain>
    </source>
</reference>
<dbReference type="OrthoDB" id="1550679at2"/>
<protein>
    <recommendedName>
        <fullName evidence="4">tRNA pseudouridine synthase D</fullName>
        <ecNumber evidence="4">5.4.99.27</ecNumber>
    </recommendedName>
    <alternativeName>
        <fullName evidence="4">tRNA pseudouridine(13) synthase</fullName>
    </alternativeName>
    <alternativeName>
        <fullName evidence="4">tRNA pseudouridylate synthase D</fullName>
    </alternativeName>
    <alternativeName>
        <fullName evidence="4">tRNA-uridine isomerase D</fullName>
    </alternativeName>
</protein>
<keyword evidence="3 4" id="KW-0413">Isomerase</keyword>
<proteinExistence type="inferred from homology"/>
<evidence type="ECO:0000259" key="5">
    <source>
        <dbReference type="PROSITE" id="PS50984"/>
    </source>
</evidence>
<sequence>MDREYLHSTQDIDFKFYQNEKDFVVDEIPMGEFLGRGNYLILKVQKVELTTWDMIAIFAEYLAIPAQKIGYAGLKDKHATTTQYLSVETKYEALLKKFHHNQIKILSTTRHSHSIRMGDLVGNRFSINLYELDAIDAGKIEKVARKIAKSGLPNYFGYQRFGRDAGSIEQAREMVKGELFIEDSKLKSFLISVYQSDFFNEWLRERILLSKESGSSEFVLLSGDVFVSKDGKLSTPKLIPSKEFAAKKIAPTGLLCGRDAFRAKYDAAEIEKKYDDEFLQEKGQRREALVYPSDINCKYVKKETMLNISFTMPKGSYATVFLESIAGKNYSAKDVKRDKKSKKR</sequence>
<dbReference type="InterPro" id="IPR011760">
    <property type="entry name" value="PsdUridine_synth_TruD_insert"/>
</dbReference>
<dbReference type="InterPro" id="IPR001656">
    <property type="entry name" value="PsdUridine_synth_TruD"/>
</dbReference>
<accession>A0A4U2Z704</accession>
<dbReference type="EC" id="5.4.99.27" evidence="4"/>
<organism evidence="6 7">
    <name type="scientific">Sulfurimonas crateris</name>
    <dbReference type="NCBI Taxonomy" id="2574727"/>
    <lineage>
        <taxon>Bacteria</taxon>
        <taxon>Pseudomonadati</taxon>
        <taxon>Campylobacterota</taxon>
        <taxon>Epsilonproteobacteria</taxon>
        <taxon>Campylobacterales</taxon>
        <taxon>Sulfurimonadaceae</taxon>
        <taxon>Sulfurimonas</taxon>
    </lineage>
</organism>
<comment type="catalytic activity">
    <reaction evidence="4">
        <text>uridine(13) in tRNA = pseudouridine(13) in tRNA</text>
        <dbReference type="Rhea" id="RHEA:42540"/>
        <dbReference type="Rhea" id="RHEA-COMP:10105"/>
        <dbReference type="Rhea" id="RHEA-COMP:10106"/>
        <dbReference type="ChEBI" id="CHEBI:65314"/>
        <dbReference type="ChEBI" id="CHEBI:65315"/>
        <dbReference type="EC" id="5.4.99.27"/>
    </reaction>
</comment>
<dbReference type="GO" id="GO:0160150">
    <property type="term" value="F:tRNA pseudouridine(13) synthase activity"/>
    <property type="evidence" value="ECO:0007669"/>
    <property type="project" value="UniProtKB-EC"/>
</dbReference>
<dbReference type="Gene3D" id="3.30.2350.20">
    <property type="entry name" value="TruD, catalytic domain"/>
    <property type="match status" value="1"/>
</dbReference>
<evidence type="ECO:0000256" key="2">
    <source>
        <dbReference type="ARBA" id="ARBA00022694"/>
    </source>
</evidence>
<dbReference type="InterPro" id="IPR043165">
    <property type="entry name" value="TruD_insert_sf"/>
</dbReference>
<dbReference type="EMBL" id="SZPX01000004">
    <property type="protein sequence ID" value="TKI69655.1"/>
    <property type="molecule type" value="Genomic_DNA"/>
</dbReference>
<dbReference type="HAMAP" id="MF_01082">
    <property type="entry name" value="TruD"/>
    <property type="match status" value="1"/>
</dbReference>
<evidence type="ECO:0000313" key="7">
    <source>
        <dbReference type="Proteomes" id="UP000309561"/>
    </source>
</evidence>
<dbReference type="SUPFAM" id="SSF55120">
    <property type="entry name" value="Pseudouridine synthase"/>
    <property type="match status" value="1"/>
</dbReference>
<dbReference type="PROSITE" id="PS50984">
    <property type="entry name" value="TRUD"/>
    <property type="match status" value="1"/>
</dbReference>
<dbReference type="Gene3D" id="3.30.2340.10">
    <property type="entry name" value="TruD, insertion domain"/>
    <property type="match status" value="1"/>
</dbReference>
<keyword evidence="2 4" id="KW-0819">tRNA processing</keyword>
<evidence type="ECO:0000256" key="4">
    <source>
        <dbReference type="HAMAP-Rule" id="MF_01082"/>
    </source>
</evidence>
<dbReference type="GO" id="GO:0005829">
    <property type="term" value="C:cytosol"/>
    <property type="evidence" value="ECO:0007669"/>
    <property type="project" value="TreeGrafter"/>
</dbReference>
<dbReference type="PROSITE" id="PS01268">
    <property type="entry name" value="UPF0024"/>
    <property type="match status" value="1"/>
</dbReference>
<dbReference type="InterPro" id="IPR050170">
    <property type="entry name" value="TruD_pseudoU_synthase"/>
</dbReference>
<comment type="function">
    <text evidence="4">Responsible for synthesis of pseudouridine from uracil-13 in transfer RNAs.</text>
</comment>
<dbReference type="InterPro" id="IPR020103">
    <property type="entry name" value="PsdUridine_synth_cat_dom_sf"/>
</dbReference>
<gene>
    <name evidence="4" type="primary">truD</name>
    <name evidence="6" type="ORF">FCU45_06245</name>
</gene>
<dbReference type="InterPro" id="IPR020119">
    <property type="entry name" value="PsdUridine_synth_TruD_CS"/>
</dbReference>
<name>A0A4U2Z704_9BACT</name>
<comment type="similarity">
    <text evidence="1 4">Belongs to the pseudouridine synthase TruD family.</text>
</comment>
<dbReference type="GO" id="GO:0031119">
    <property type="term" value="P:tRNA pseudouridine synthesis"/>
    <property type="evidence" value="ECO:0007669"/>
    <property type="project" value="UniProtKB-UniRule"/>
</dbReference>
<feature type="domain" description="TRUD" evidence="5">
    <location>
        <begin position="151"/>
        <end position="307"/>
    </location>
</feature>
<dbReference type="PANTHER" id="PTHR47811">
    <property type="entry name" value="TRNA PSEUDOURIDINE SYNTHASE D"/>
    <property type="match status" value="1"/>
</dbReference>
<dbReference type="Pfam" id="PF01142">
    <property type="entry name" value="TruD"/>
    <property type="match status" value="2"/>
</dbReference>
<dbReference type="PANTHER" id="PTHR47811:SF1">
    <property type="entry name" value="TRNA PSEUDOURIDINE SYNTHASE D"/>
    <property type="match status" value="1"/>
</dbReference>
<dbReference type="InterPro" id="IPR042214">
    <property type="entry name" value="TruD_catalytic"/>
</dbReference>
<evidence type="ECO:0000256" key="3">
    <source>
        <dbReference type="ARBA" id="ARBA00023235"/>
    </source>
</evidence>
<comment type="caution">
    <text evidence="6">The sequence shown here is derived from an EMBL/GenBank/DDBJ whole genome shotgun (WGS) entry which is preliminary data.</text>
</comment>
<feature type="active site" description="Nucleophile" evidence="4">
    <location>
        <position position="76"/>
    </location>
</feature>
<dbReference type="AlphaFoldDB" id="A0A4U2Z704"/>
<keyword evidence="7" id="KW-1185">Reference proteome</keyword>
<evidence type="ECO:0000313" key="6">
    <source>
        <dbReference type="EMBL" id="TKI69655.1"/>
    </source>
</evidence>
<evidence type="ECO:0000256" key="1">
    <source>
        <dbReference type="ARBA" id="ARBA00007953"/>
    </source>
</evidence>